<feature type="region of interest" description="Disordered" evidence="1">
    <location>
        <begin position="196"/>
        <end position="231"/>
    </location>
</feature>
<dbReference type="OrthoDB" id="6280758at2759"/>
<evidence type="ECO:0000313" key="3">
    <source>
        <dbReference type="Proteomes" id="UP000272942"/>
    </source>
</evidence>
<dbReference type="EMBL" id="UZAN01041884">
    <property type="protein sequence ID" value="VDP74366.1"/>
    <property type="molecule type" value="Genomic_DNA"/>
</dbReference>
<evidence type="ECO:0000313" key="2">
    <source>
        <dbReference type="EMBL" id="VDP74366.1"/>
    </source>
</evidence>
<name>A0A183ADK4_9TREM</name>
<dbReference type="AlphaFoldDB" id="A0A183ADK4"/>
<keyword evidence="3" id="KW-1185">Reference proteome</keyword>
<sequence length="550" mass="60770">MMMNKYHQHSADTSSSSSSGFMRPGDVPHPRRPLCHSNPGSGEERSRTGELIVFDRPPTYSAETKHSPLQVEHRPETFLTIASPVSPVETLGKQTNKPMDYLSDGNKPHEKSWSGETDRLSTTCSLEPRSPSSTTTFYIRPGGDQYQHNASKSEDEMTYNSILMDRSGQVSISTAQKRYRSKNREFITDMQNIQAPNKSACRSRTRFKHQNSSPMISRSRTPHERRTSPYVSSDTSFLSTLAASRPNAATGLLGVASAALAAARAGTLTMGPNAIDEGPRMPYGGGSTMMEKRYSSAQHPTHTATFIPCHCQHQVCTYQEPHFFQPRSHEGVFAKRPSRRNSDSVLNVANQGSSSAVHVIMCSHCKPQQVDIPKVIQTGQCLHCPQGNCTCSYYDPFKSVDRKTSFSGLDPGRPYLHSSWVALSANECPEFSQLQPDTNRATSTAVLTALSTEFDPDASGYNDPDFYGSGNFQAYVGPSNLNYPPQTFNQKSLAERGRSISRDRRNQSQNTYYSGGYNRIKPRGLDAIGLDFMRINGARPGKKTVSCAET</sequence>
<accession>A0A183ADK4</accession>
<feature type="compositionally biased region" description="Polar residues" evidence="1">
    <location>
        <begin position="120"/>
        <end position="135"/>
    </location>
</feature>
<feature type="compositionally biased region" description="Basic and acidic residues" evidence="1">
    <location>
        <begin position="106"/>
        <end position="119"/>
    </location>
</feature>
<reference evidence="2 3" key="2">
    <citation type="submission" date="2018-11" db="EMBL/GenBank/DDBJ databases">
        <authorList>
            <consortium name="Pathogen Informatics"/>
        </authorList>
    </citation>
    <scope>NUCLEOTIDE SEQUENCE [LARGE SCALE GENOMIC DNA]</scope>
    <source>
        <strain evidence="2 3">Egypt</strain>
    </source>
</reference>
<gene>
    <name evidence="2" type="ORF">ECPE_LOCUS5039</name>
</gene>
<protein>
    <submittedName>
        <fullName evidence="2 4">Uncharacterized protein</fullName>
    </submittedName>
</protein>
<organism evidence="4">
    <name type="scientific">Echinostoma caproni</name>
    <dbReference type="NCBI Taxonomy" id="27848"/>
    <lineage>
        <taxon>Eukaryota</taxon>
        <taxon>Metazoa</taxon>
        <taxon>Spiralia</taxon>
        <taxon>Lophotrochozoa</taxon>
        <taxon>Platyhelminthes</taxon>
        <taxon>Trematoda</taxon>
        <taxon>Digenea</taxon>
        <taxon>Plagiorchiida</taxon>
        <taxon>Echinostomata</taxon>
        <taxon>Echinostomatoidea</taxon>
        <taxon>Echinostomatidae</taxon>
        <taxon>Echinostoma</taxon>
    </lineage>
</organism>
<feature type="compositionally biased region" description="Polar residues" evidence="1">
    <location>
        <begin position="210"/>
        <end position="219"/>
    </location>
</feature>
<feature type="region of interest" description="Disordered" evidence="1">
    <location>
        <begin position="1"/>
        <end position="48"/>
    </location>
</feature>
<feature type="region of interest" description="Disordered" evidence="1">
    <location>
        <begin position="495"/>
        <end position="516"/>
    </location>
</feature>
<evidence type="ECO:0000313" key="4">
    <source>
        <dbReference type="WBParaSite" id="ECPE_0000505101-mRNA-1"/>
    </source>
</evidence>
<feature type="compositionally biased region" description="Basic and acidic residues" evidence="1">
    <location>
        <begin position="495"/>
        <end position="506"/>
    </location>
</feature>
<dbReference type="WBParaSite" id="ECPE_0000505101-mRNA-1">
    <property type="protein sequence ID" value="ECPE_0000505101-mRNA-1"/>
    <property type="gene ID" value="ECPE_0000505101"/>
</dbReference>
<proteinExistence type="predicted"/>
<evidence type="ECO:0000256" key="1">
    <source>
        <dbReference type="SAM" id="MobiDB-lite"/>
    </source>
</evidence>
<reference evidence="4" key="1">
    <citation type="submission" date="2016-06" db="UniProtKB">
        <authorList>
            <consortium name="WormBaseParasite"/>
        </authorList>
    </citation>
    <scope>IDENTIFICATION</scope>
</reference>
<dbReference type="Proteomes" id="UP000272942">
    <property type="component" value="Unassembled WGS sequence"/>
</dbReference>
<feature type="region of interest" description="Disordered" evidence="1">
    <location>
        <begin position="105"/>
        <end position="135"/>
    </location>
</feature>